<reference evidence="2" key="1">
    <citation type="submission" date="2018-06" db="EMBL/GenBank/DDBJ databases">
        <authorList>
            <person name="Zhirakovskaya E."/>
        </authorList>
    </citation>
    <scope>NUCLEOTIDE SEQUENCE</scope>
</reference>
<evidence type="ECO:0000256" key="1">
    <source>
        <dbReference type="SAM" id="MobiDB-lite"/>
    </source>
</evidence>
<name>A0A3B1AX35_9ZZZZ</name>
<dbReference type="PROSITE" id="PS51257">
    <property type="entry name" value="PROKAR_LIPOPROTEIN"/>
    <property type="match status" value="1"/>
</dbReference>
<dbReference type="AlphaFoldDB" id="A0A3B1AX35"/>
<sequence>MAIKSYFHALLLVFISISLVACGGGSGNNDDPGPVQQGQFIDSIVIGLRYETPSVSGFTDAQGRFNYRAGEIVRFFVGDVFLGEAVGQVIITPIELVAGATDENNTQVLNIVIFLQSIDDDGDESNGIKITNVANNAAAGQSVDFTLAEGVFETNGAIRVLLSTITSSNGEARPMVSRTQARDTFRNNLLGLLAGKYQGSFAGDDAGTWSVTIDTDGNITGVSVSDVYGSDTVSGSVGSSGQGNMDGTVGGSTFSGNFNRNGTVSGTWSDGEDSGTFTGNRISSTPPPAGGDSGSLSIAGADSSVVGMSFTPNLEPAVIDFNTGNVAVSWAQQIFTDSEFESRQMLFTFNKNDGSLQSIGYLRLTGTSPTNPTSFYSYQLDCEFAAPACASITLDIGQGQVTFSATSLIADNETDATDAIILNGTLRW</sequence>
<feature type="compositionally biased region" description="Polar residues" evidence="1">
    <location>
        <begin position="275"/>
        <end position="284"/>
    </location>
</feature>
<accession>A0A3B1AX35</accession>
<organism evidence="2">
    <name type="scientific">hydrothermal vent metagenome</name>
    <dbReference type="NCBI Taxonomy" id="652676"/>
    <lineage>
        <taxon>unclassified sequences</taxon>
        <taxon>metagenomes</taxon>
        <taxon>ecological metagenomes</taxon>
    </lineage>
</organism>
<dbReference type="EMBL" id="UOFV01000432">
    <property type="protein sequence ID" value="VAX03828.1"/>
    <property type="molecule type" value="Genomic_DNA"/>
</dbReference>
<feature type="region of interest" description="Disordered" evidence="1">
    <location>
        <begin position="261"/>
        <end position="297"/>
    </location>
</feature>
<evidence type="ECO:0000313" key="2">
    <source>
        <dbReference type="EMBL" id="VAX03828.1"/>
    </source>
</evidence>
<protein>
    <submittedName>
        <fullName evidence="2">Uncharacterized protein</fullName>
    </submittedName>
</protein>
<gene>
    <name evidence="2" type="ORF">MNBD_GAMMA19-1604</name>
</gene>
<proteinExistence type="predicted"/>